<dbReference type="OrthoDB" id="1927234at2759"/>
<comment type="similarity">
    <text evidence="1">Belongs to the small heat shock protein (HSP20) family.</text>
</comment>
<dbReference type="Proteomes" id="UP001141552">
    <property type="component" value="Unassembled WGS sequence"/>
</dbReference>
<dbReference type="CDD" id="cd06464">
    <property type="entry name" value="ACD_sHsps-like"/>
    <property type="match status" value="1"/>
</dbReference>
<sequence length="405" mass="44590">MDKLSNTGNVVAAASGPMVDSDQFFLLHFIFGNYFGPALKDMDSRKPALQRIAEGLPPYTLDQLAGSSMKKMEVQRIYQYALRKADRSLLVKLSLLEYFFQGTLTTSDDVPAAARLQFPQFFPPELHPQSKFRSTFTIIDNIAFINDPNPSSYMNQVDVERFKRLTGLQNLALDKNEARFYIYLDGNALYDLPPHQLQPVQLKPTVRQNFDAGNHAGSILQPRDQQVHMMTPPQSLPAPQGNETPLPTGTAPAAPILKRDGATLYFLPSSSSGTTGAPVGACAMTGAATTGLVGPTVGMMDIGESDDKYVFRVSLPGVRRDEREFKCEFDSQGTVFIKGVTVTGEKTVYRHGMEFTMISNNLCPPGQFSIQFQLPGPVDPYSFKGIFGIDGMFEGMVNKATEQQA</sequence>
<dbReference type="EMBL" id="JAKUCV010005674">
    <property type="protein sequence ID" value="KAJ4830307.1"/>
    <property type="molecule type" value="Genomic_DNA"/>
</dbReference>
<keyword evidence="4" id="KW-1185">Reference proteome</keyword>
<evidence type="ECO:0000259" key="2">
    <source>
        <dbReference type="PROSITE" id="PS01031"/>
    </source>
</evidence>
<accession>A0A9Q0FFA7</accession>
<reference evidence="3" key="1">
    <citation type="submission" date="2022-02" db="EMBL/GenBank/DDBJ databases">
        <authorList>
            <person name="Henning P.M."/>
            <person name="McCubbin A.G."/>
            <person name="Shore J.S."/>
        </authorList>
    </citation>
    <scope>NUCLEOTIDE SEQUENCE</scope>
    <source>
        <strain evidence="3">F60SS</strain>
        <tissue evidence="3">Leaves</tissue>
    </source>
</reference>
<comment type="caution">
    <text evidence="3">The sequence shown here is derived from an EMBL/GenBank/DDBJ whole genome shotgun (WGS) entry which is preliminary data.</text>
</comment>
<dbReference type="AlphaFoldDB" id="A0A9Q0FFA7"/>
<name>A0A9Q0FFA7_9ROSI</name>
<evidence type="ECO:0000256" key="1">
    <source>
        <dbReference type="PROSITE-ProRule" id="PRU00285"/>
    </source>
</evidence>
<dbReference type="InterPro" id="IPR008978">
    <property type="entry name" value="HSP20-like_chaperone"/>
</dbReference>
<dbReference type="GO" id="GO:0005634">
    <property type="term" value="C:nucleus"/>
    <property type="evidence" value="ECO:0007669"/>
    <property type="project" value="TreeGrafter"/>
</dbReference>
<dbReference type="InterPro" id="IPR002068">
    <property type="entry name" value="A-crystallin/Hsp20_dom"/>
</dbReference>
<feature type="domain" description="SHSP" evidence="2">
    <location>
        <begin position="288"/>
        <end position="405"/>
    </location>
</feature>
<protein>
    <recommendedName>
        <fullName evidence="2">SHSP domain-containing protein</fullName>
    </recommendedName>
</protein>
<dbReference type="PANTHER" id="PTHR34661:SF3">
    <property type="entry name" value="INCREASED DNA METHYLATION 2"/>
    <property type="match status" value="1"/>
</dbReference>
<proteinExistence type="inferred from homology"/>
<reference evidence="3" key="2">
    <citation type="journal article" date="2023" name="Plants (Basel)">
        <title>Annotation of the Turnera subulata (Passifloraceae) Draft Genome Reveals the S-Locus Evolved after the Divergence of Turneroideae from Passifloroideae in a Stepwise Manner.</title>
        <authorList>
            <person name="Henning P.M."/>
            <person name="Roalson E.H."/>
            <person name="Mir W."/>
            <person name="McCubbin A.G."/>
            <person name="Shore J.S."/>
        </authorList>
    </citation>
    <scope>NUCLEOTIDE SEQUENCE</scope>
    <source>
        <strain evidence="3">F60SS</strain>
    </source>
</reference>
<dbReference type="FunFam" id="2.60.40.790:FF:000049">
    <property type="entry name" value="Increased DNA methylation 3"/>
    <property type="match status" value="1"/>
</dbReference>
<dbReference type="SUPFAM" id="SSF49764">
    <property type="entry name" value="HSP20-like chaperones"/>
    <property type="match status" value="1"/>
</dbReference>
<dbReference type="InterPro" id="IPR039321">
    <property type="entry name" value="IDM2/3-like"/>
</dbReference>
<dbReference type="PANTHER" id="PTHR34661">
    <property type="entry name" value="INCREASED DNA METHYLATION 3"/>
    <property type="match status" value="1"/>
</dbReference>
<evidence type="ECO:0000313" key="4">
    <source>
        <dbReference type="Proteomes" id="UP001141552"/>
    </source>
</evidence>
<evidence type="ECO:0000313" key="3">
    <source>
        <dbReference type="EMBL" id="KAJ4830307.1"/>
    </source>
</evidence>
<organism evidence="3 4">
    <name type="scientific">Turnera subulata</name>
    <dbReference type="NCBI Taxonomy" id="218843"/>
    <lineage>
        <taxon>Eukaryota</taxon>
        <taxon>Viridiplantae</taxon>
        <taxon>Streptophyta</taxon>
        <taxon>Embryophyta</taxon>
        <taxon>Tracheophyta</taxon>
        <taxon>Spermatophyta</taxon>
        <taxon>Magnoliopsida</taxon>
        <taxon>eudicotyledons</taxon>
        <taxon>Gunneridae</taxon>
        <taxon>Pentapetalae</taxon>
        <taxon>rosids</taxon>
        <taxon>fabids</taxon>
        <taxon>Malpighiales</taxon>
        <taxon>Passifloraceae</taxon>
        <taxon>Turnera</taxon>
    </lineage>
</organism>
<dbReference type="Gene3D" id="2.60.40.790">
    <property type="match status" value="1"/>
</dbReference>
<gene>
    <name evidence="3" type="ORF">Tsubulata_018243</name>
</gene>
<dbReference type="PROSITE" id="PS01031">
    <property type="entry name" value="SHSP"/>
    <property type="match status" value="1"/>
</dbReference>